<accession>A0A975SWN5</accession>
<dbReference type="InterPro" id="IPR000182">
    <property type="entry name" value="GNAT_dom"/>
</dbReference>
<reference evidence="4" key="1">
    <citation type="submission" date="2021-06" db="EMBL/GenBank/DDBJ databases">
        <title>Complete genome sequence of Nocardioides sp. G188.</title>
        <authorList>
            <person name="Im W.-T."/>
        </authorList>
    </citation>
    <scope>NUCLEOTIDE SEQUENCE</scope>
    <source>
        <strain evidence="4">G188</strain>
    </source>
</reference>
<evidence type="ECO:0000313" key="5">
    <source>
        <dbReference type="Proteomes" id="UP000683575"/>
    </source>
</evidence>
<evidence type="ECO:0000256" key="2">
    <source>
        <dbReference type="ARBA" id="ARBA00023315"/>
    </source>
</evidence>
<name>A0A975SWN5_9ACTN</name>
<dbReference type="AlphaFoldDB" id="A0A975SWN5"/>
<dbReference type="Proteomes" id="UP000683575">
    <property type="component" value="Chromosome"/>
</dbReference>
<evidence type="ECO:0000259" key="3">
    <source>
        <dbReference type="PROSITE" id="PS51186"/>
    </source>
</evidence>
<sequence>MTTATFPEAVPVLTDGVVTLRAHHAGDVDGVLEQCLDPVSRAWTTVPVDYTREQAEGFVGARVPAAWAAGSWVFAVEATDDTGVARFCGTVELRHEGDARAEIAYGAHPWARGRGIVHRALELLLAWGFEEQGLQTVIWWANRGNWASRRAAWRLGFTLEGTVPQWLPQRGVLRDAWVGVLRAGDERAPRTDWLVAHRVEGEKVVLRPWRLEDAERVVQACTDERTRHWLWRLPDPYTRPDAEDYLASRVELLATGAGVGWAVADARTDELLGSIALFDLTRGRDAEIGYWAHPDARGRGVMSEGCALAVRHAFASADDGGLGLQRLQVSAAEGNAASQRVIAANGFVRTGRERRSLRLGDGSLTDCVTYDLLAEEYAGTASAR</sequence>
<feature type="domain" description="N-acetyltransferase" evidence="3">
    <location>
        <begin position="18"/>
        <end position="184"/>
    </location>
</feature>
<dbReference type="GO" id="GO:0016747">
    <property type="term" value="F:acyltransferase activity, transferring groups other than amino-acyl groups"/>
    <property type="evidence" value="ECO:0007669"/>
    <property type="project" value="InterPro"/>
</dbReference>
<dbReference type="EMBL" id="CP077062">
    <property type="protein sequence ID" value="QWZ06840.1"/>
    <property type="molecule type" value="Genomic_DNA"/>
</dbReference>
<proteinExistence type="predicted"/>
<organism evidence="4 5">
    <name type="scientific">Nocardioides panacis</name>
    <dbReference type="NCBI Taxonomy" id="2849501"/>
    <lineage>
        <taxon>Bacteria</taxon>
        <taxon>Bacillati</taxon>
        <taxon>Actinomycetota</taxon>
        <taxon>Actinomycetes</taxon>
        <taxon>Propionibacteriales</taxon>
        <taxon>Nocardioidaceae</taxon>
        <taxon>Nocardioides</taxon>
    </lineage>
</organism>
<gene>
    <name evidence="4" type="ORF">KRR39_15080</name>
</gene>
<evidence type="ECO:0000313" key="4">
    <source>
        <dbReference type="EMBL" id="QWZ06840.1"/>
    </source>
</evidence>
<dbReference type="PANTHER" id="PTHR43792:SF8">
    <property type="entry name" value="[RIBOSOMAL PROTEIN US5]-ALANINE N-ACETYLTRANSFERASE"/>
    <property type="match status" value="1"/>
</dbReference>
<dbReference type="InterPro" id="IPR051531">
    <property type="entry name" value="N-acetyltransferase"/>
</dbReference>
<dbReference type="KEGG" id="nps:KRR39_15080"/>
<keyword evidence="2" id="KW-0012">Acyltransferase</keyword>
<feature type="domain" description="N-acetyltransferase" evidence="3">
    <location>
        <begin position="204"/>
        <end position="375"/>
    </location>
</feature>
<protein>
    <submittedName>
        <fullName evidence="4">GNAT family N-acetyltransferase</fullName>
    </submittedName>
</protein>
<keyword evidence="5" id="KW-1185">Reference proteome</keyword>
<dbReference type="Pfam" id="PF13302">
    <property type="entry name" value="Acetyltransf_3"/>
    <property type="match status" value="2"/>
</dbReference>
<dbReference type="PANTHER" id="PTHR43792">
    <property type="entry name" value="GNAT FAMILY, PUTATIVE (AFU_ORTHOLOGUE AFUA_3G00765)-RELATED-RELATED"/>
    <property type="match status" value="1"/>
</dbReference>
<keyword evidence="1" id="KW-0808">Transferase</keyword>
<dbReference type="PROSITE" id="PS51186">
    <property type="entry name" value="GNAT"/>
    <property type="match status" value="2"/>
</dbReference>
<evidence type="ECO:0000256" key="1">
    <source>
        <dbReference type="ARBA" id="ARBA00022679"/>
    </source>
</evidence>
<dbReference type="RefSeq" id="WP_216938123.1">
    <property type="nucleotide sequence ID" value="NZ_CP077062.1"/>
</dbReference>